<evidence type="ECO:0008006" key="12">
    <source>
        <dbReference type="Google" id="ProtNLM"/>
    </source>
</evidence>
<keyword evidence="9" id="KW-0472">Membrane</keyword>
<evidence type="ECO:0000256" key="7">
    <source>
        <dbReference type="ARBA" id="ARBA00023033"/>
    </source>
</evidence>
<evidence type="ECO:0000256" key="3">
    <source>
        <dbReference type="ARBA" id="ARBA00022617"/>
    </source>
</evidence>
<dbReference type="PANTHER" id="PTHR24305:SF29">
    <property type="entry name" value="BENZOATE-PARA-HYDROXYLASE"/>
    <property type="match status" value="1"/>
</dbReference>
<keyword evidence="9" id="KW-0812">Transmembrane</keyword>
<dbReference type="PRINTS" id="PR00463">
    <property type="entry name" value="EP450I"/>
</dbReference>
<dbReference type="PANTHER" id="PTHR24305">
    <property type="entry name" value="CYTOCHROME P450"/>
    <property type="match status" value="1"/>
</dbReference>
<evidence type="ECO:0000256" key="6">
    <source>
        <dbReference type="ARBA" id="ARBA00023004"/>
    </source>
</evidence>
<organism evidence="10 11">
    <name type="scientific">Neofusicoccum ribis</name>
    <dbReference type="NCBI Taxonomy" id="45134"/>
    <lineage>
        <taxon>Eukaryota</taxon>
        <taxon>Fungi</taxon>
        <taxon>Dikarya</taxon>
        <taxon>Ascomycota</taxon>
        <taxon>Pezizomycotina</taxon>
        <taxon>Dothideomycetes</taxon>
        <taxon>Dothideomycetes incertae sedis</taxon>
        <taxon>Botryosphaeriales</taxon>
        <taxon>Botryosphaeriaceae</taxon>
        <taxon>Neofusicoccum</taxon>
    </lineage>
</organism>
<evidence type="ECO:0000256" key="8">
    <source>
        <dbReference type="RuleBase" id="RU000461"/>
    </source>
</evidence>
<name>A0ABR3SG83_9PEZI</name>
<evidence type="ECO:0000313" key="11">
    <source>
        <dbReference type="Proteomes" id="UP001521116"/>
    </source>
</evidence>
<dbReference type="InterPro" id="IPR001128">
    <property type="entry name" value="Cyt_P450"/>
</dbReference>
<gene>
    <name evidence="10" type="ORF">SLS56_009964</name>
</gene>
<keyword evidence="11" id="KW-1185">Reference proteome</keyword>
<dbReference type="Proteomes" id="UP001521116">
    <property type="component" value="Unassembled WGS sequence"/>
</dbReference>
<dbReference type="InterPro" id="IPR050121">
    <property type="entry name" value="Cytochrome_P450_monoxygenase"/>
</dbReference>
<keyword evidence="5 8" id="KW-0560">Oxidoreductase</keyword>
<proteinExistence type="inferred from homology"/>
<keyword evidence="6 8" id="KW-0408">Iron</keyword>
<accession>A0ABR3SG83</accession>
<evidence type="ECO:0000256" key="9">
    <source>
        <dbReference type="SAM" id="Phobius"/>
    </source>
</evidence>
<dbReference type="InterPro" id="IPR036396">
    <property type="entry name" value="Cyt_P450_sf"/>
</dbReference>
<comment type="caution">
    <text evidence="10">The sequence shown here is derived from an EMBL/GenBank/DDBJ whole genome shotgun (WGS) entry which is preliminary data.</text>
</comment>
<dbReference type="InterPro" id="IPR002401">
    <property type="entry name" value="Cyt_P450_E_grp-I"/>
</dbReference>
<feature type="transmembrane region" description="Helical" evidence="9">
    <location>
        <begin position="12"/>
        <end position="34"/>
    </location>
</feature>
<keyword evidence="3 8" id="KW-0349">Heme</keyword>
<protein>
    <recommendedName>
        <fullName evidence="12">Cytochrome P450 monooxygenase</fullName>
    </recommendedName>
</protein>
<keyword evidence="9" id="KW-1133">Transmembrane helix</keyword>
<evidence type="ECO:0000256" key="4">
    <source>
        <dbReference type="ARBA" id="ARBA00022723"/>
    </source>
</evidence>
<comment type="cofactor">
    <cofactor evidence="1">
        <name>heme</name>
        <dbReference type="ChEBI" id="CHEBI:30413"/>
    </cofactor>
</comment>
<dbReference type="PROSITE" id="PS00086">
    <property type="entry name" value="CYTOCHROME_P450"/>
    <property type="match status" value="1"/>
</dbReference>
<keyword evidence="7 8" id="KW-0503">Monooxygenase</keyword>
<dbReference type="SUPFAM" id="SSF48264">
    <property type="entry name" value="Cytochrome P450"/>
    <property type="match status" value="1"/>
</dbReference>
<evidence type="ECO:0000313" key="10">
    <source>
        <dbReference type="EMBL" id="KAL1619763.1"/>
    </source>
</evidence>
<keyword evidence="4 8" id="KW-0479">Metal-binding</keyword>
<reference evidence="10 11" key="1">
    <citation type="submission" date="2024-02" db="EMBL/GenBank/DDBJ databases">
        <title>De novo assembly and annotation of 12 fungi associated with fruit tree decline syndrome in Ontario, Canada.</title>
        <authorList>
            <person name="Sulman M."/>
            <person name="Ellouze W."/>
            <person name="Ilyukhin E."/>
        </authorList>
    </citation>
    <scope>NUCLEOTIDE SEQUENCE [LARGE SCALE GENOMIC DNA]</scope>
    <source>
        <strain evidence="10 11">M1-105</strain>
    </source>
</reference>
<dbReference type="EMBL" id="JAJVDC020000181">
    <property type="protein sequence ID" value="KAL1619763.1"/>
    <property type="molecule type" value="Genomic_DNA"/>
</dbReference>
<dbReference type="InterPro" id="IPR017972">
    <property type="entry name" value="Cyt_P450_CS"/>
</dbReference>
<dbReference type="Gene3D" id="1.10.630.10">
    <property type="entry name" value="Cytochrome P450"/>
    <property type="match status" value="1"/>
</dbReference>
<evidence type="ECO:0000256" key="2">
    <source>
        <dbReference type="ARBA" id="ARBA00010617"/>
    </source>
</evidence>
<dbReference type="PRINTS" id="PR00385">
    <property type="entry name" value="P450"/>
</dbReference>
<dbReference type="CDD" id="cd11058">
    <property type="entry name" value="CYP60B-like"/>
    <property type="match status" value="1"/>
</dbReference>
<evidence type="ECO:0000256" key="5">
    <source>
        <dbReference type="ARBA" id="ARBA00023002"/>
    </source>
</evidence>
<evidence type="ECO:0000256" key="1">
    <source>
        <dbReference type="ARBA" id="ARBA00001971"/>
    </source>
</evidence>
<comment type="similarity">
    <text evidence="2 8">Belongs to the cytochrome P450 family.</text>
</comment>
<sequence>MDSTTFFTPRDFYAVQWSKVIVALPVITLTYILYHCSIYAYNLYLHPLAGYPGPLLSHTLALHDRYGPVVRIAPDELSYINPENWKEIYGLKPGKGELIKDPRYHDTVKPTPTILTGNWEEHSQYRKMLSPAFSERTLKDQEQILHTYIDLFIKRLHEVSEEGMKPMEMTVWWNSLTFDVIGYLAYGESFNCLTSPKLHDWIEATLNIAILMSLGQAGRQLPAPFNKIYKKWAIPESVRRNAKLHSDLTKEKLHNRLQNEPSHMDVVNRMIAAYKKGEVPYDVLKEHASILTIGGSETTATLLAGATYYLGTNPVVFRKLADEVRAAFARDEDITVAGTNRCPYLLACIEEALRIYPPSPANHTRITPPEGIVLDGRFVPGGMAVGMPMYAAFRSGSNFRNADRFVPERWLGDEEYAQDKKLSLQPFSVGPRNCLGRALAYQEIKLALAKLVWHFDVELRPESKNWLDQQNFTFWVKPQLWVNITPARR</sequence>
<dbReference type="Pfam" id="PF00067">
    <property type="entry name" value="p450"/>
    <property type="match status" value="1"/>
</dbReference>